<evidence type="ECO:0000256" key="1">
    <source>
        <dbReference type="ARBA" id="ARBA00004604"/>
    </source>
</evidence>
<name>A0AAI9T0F1_9ASCO</name>
<dbReference type="PROSITE" id="PS50102">
    <property type="entry name" value="RRM"/>
    <property type="match status" value="1"/>
</dbReference>
<evidence type="ECO:0000313" key="7">
    <source>
        <dbReference type="EMBL" id="KAI3406568.1"/>
    </source>
</evidence>
<sequence>MVKKQGKNKNVEAKNVKPKGDLVEKTAPEAIGQPNDQDLELLSSSDEEYNSLSDDDDDEEEEEEDDDDDEEEEEEIKDTIKPATSGHKVNKVMKKESDSSTKSASKTKKPKRGIIYIGRLPSEFQENELKTYFNQFGDITNLKLSRNKKTGKSKHFAFLEFDSYSVAQTAAETMNNYLLFGHLIKCQVVDTPHKDLFKNAQRKFKVIPVHKIVKDKHDKPKTKQEWEILVNKFEEAKKKKVQELKSKGIDYDLSKI</sequence>
<keyword evidence="8" id="KW-1185">Reference proteome</keyword>
<dbReference type="InterPro" id="IPR000504">
    <property type="entry name" value="RRM_dom"/>
</dbReference>
<evidence type="ECO:0000256" key="3">
    <source>
        <dbReference type="ARBA" id="ARBA00023242"/>
    </source>
</evidence>
<dbReference type="EMBL" id="JAHUZD010000023">
    <property type="protein sequence ID" value="KAI3406568.1"/>
    <property type="molecule type" value="Genomic_DNA"/>
</dbReference>
<dbReference type="Pfam" id="PF00076">
    <property type="entry name" value="RRM_1"/>
    <property type="match status" value="1"/>
</dbReference>
<keyword evidence="3" id="KW-0539">Nucleus</keyword>
<comment type="subcellular location">
    <subcellularLocation>
        <location evidence="1">Nucleus</location>
        <location evidence="1">Nucleolus</location>
    </subcellularLocation>
</comment>
<evidence type="ECO:0000259" key="6">
    <source>
        <dbReference type="PROSITE" id="PS50102"/>
    </source>
</evidence>
<dbReference type="SMART" id="SM00360">
    <property type="entry name" value="RRM"/>
    <property type="match status" value="1"/>
</dbReference>
<dbReference type="AlphaFoldDB" id="A0AAI9T0F1"/>
<dbReference type="GO" id="GO:0003723">
    <property type="term" value="F:RNA binding"/>
    <property type="evidence" value="ECO:0007669"/>
    <property type="project" value="UniProtKB-UniRule"/>
</dbReference>
<feature type="region of interest" description="Disordered" evidence="5">
    <location>
        <begin position="1"/>
        <end position="108"/>
    </location>
</feature>
<comment type="caution">
    <text evidence="7">The sequence shown here is derived from an EMBL/GenBank/DDBJ whole genome shotgun (WGS) entry which is preliminary data.</text>
</comment>
<organism evidence="7 8">
    <name type="scientific">Candida oxycetoniae</name>
    <dbReference type="NCBI Taxonomy" id="497107"/>
    <lineage>
        <taxon>Eukaryota</taxon>
        <taxon>Fungi</taxon>
        <taxon>Dikarya</taxon>
        <taxon>Ascomycota</taxon>
        <taxon>Saccharomycotina</taxon>
        <taxon>Pichiomycetes</taxon>
        <taxon>Debaryomycetaceae</taxon>
        <taxon>Candida/Lodderomyces clade</taxon>
        <taxon>Candida</taxon>
    </lineage>
</organism>
<protein>
    <submittedName>
        <fullName evidence="7">NOP15</fullName>
    </submittedName>
</protein>
<evidence type="ECO:0000256" key="5">
    <source>
        <dbReference type="SAM" id="MobiDB-lite"/>
    </source>
</evidence>
<proteinExistence type="predicted"/>
<dbReference type="PANTHER" id="PTHR46754">
    <property type="entry name" value="MKI67 FHA DOMAIN-INTERACTING NUCLEOLAR PHOSPHOPROTEIN"/>
    <property type="match status" value="1"/>
</dbReference>
<evidence type="ECO:0000313" key="8">
    <source>
        <dbReference type="Proteomes" id="UP001202479"/>
    </source>
</evidence>
<dbReference type="GeneID" id="73378317"/>
<accession>A0AAI9T0F1</accession>
<evidence type="ECO:0000256" key="4">
    <source>
        <dbReference type="PROSITE-ProRule" id="PRU00176"/>
    </source>
</evidence>
<dbReference type="InterPro" id="IPR035979">
    <property type="entry name" value="RBD_domain_sf"/>
</dbReference>
<evidence type="ECO:0000256" key="2">
    <source>
        <dbReference type="ARBA" id="ARBA00022884"/>
    </source>
</evidence>
<reference evidence="7" key="1">
    <citation type="journal article" date="2022" name="DNA Res.">
        <title>Genome analysis of five recently described species of the CUG-Ser clade uncovers Candida theae as a new hybrid lineage with pathogenic potential in the Candida parapsilosis species complex.</title>
        <authorList>
            <person name="Mixao V."/>
            <person name="Del Olmo V."/>
            <person name="Hegedusova E."/>
            <person name="Saus E."/>
            <person name="Pryszcz L."/>
            <person name="Cillingova A."/>
            <person name="Nosek J."/>
            <person name="Gabaldon T."/>
        </authorList>
    </citation>
    <scope>NUCLEOTIDE SEQUENCE</scope>
    <source>
        <strain evidence="7">CBS 10844</strain>
    </source>
</reference>
<dbReference type="SUPFAM" id="SSF54928">
    <property type="entry name" value="RNA-binding domain, RBD"/>
    <property type="match status" value="1"/>
</dbReference>
<dbReference type="InterPro" id="IPR012677">
    <property type="entry name" value="Nucleotide-bd_a/b_plait_sf"/>
</dbReference>
<feature type="domain" description="RRM" evidence="6">
    <location>
        <begin position="113"/>
        <end position="191"/>
    </location>
</feature>
<dbReference type="Gene3D" id="3.30.70.330">
    <property type="match status" value="1"/>
</dbReference>
<keyword evidence="2 4" id="KW-0694">RNA-binding</keyword>
<dbReference type="CDD" id="cd12307">
    <property type="entry name" value="RRM_NIFK_like"/>
    <property type="match status" value="1"/>
</dbReference>
<dbReference type="GO" id="GO:0005730">
    <property type="term" value="C:nucleolus"/>
    <property type="evidence" value="ECO:0007669"/>
    <property type="project" value="UniProtKB-SubCell"/>
</dbReference>
<feature type="compositionally biased region" description="Basic and acidic residues" evidence="5">
    <location>
        <begin position="9"/>
        <end position="27"/>
    </location>
</feature>
<dbReference type="RefSeq" id="XP_049182313.1">
    <property type="nucleotide sequence ID" value="XM_049326639.1"/>
</dbReference>
<dbReference type="Proteomes" id="UP001202479">
    <property type="component" value="Unassembled WGS sequence"/>
</dbReference>
<feature type="compositionally biased region" description="Acidic residues" evidence="5">
    <location>
        <begin position="45"/>
        <end position="76"/>
    </location>
</feature>
<gene>
    <name evidence="7" type="ORF">KGF56_000700</name>
</gene>